<dbReference type="RefSeq" id="WP_081190465.1">
    <property type="nucleotide sequence ID" value="NZ_MWIH01000002.1"/>
</dbReference>
<dbReference type="InterPro" id="IPR022536">
    <property type="entry name" value="EspC"/>
</dbReference>
<protein>
    <submittedName>
        <fullName evidence="1">ESX-1 secretion-associated protein</fullName>
    </submittedName>
</protein>
<accession>A0A1V9ADA9</accession>
<dbReference type="STRING" id="1962155.B1813_03180"/>
<name>A0A1V9ADA9_SACPI</name>
<dbReference type="EMBL" id="MWIH01000002">
    <property type="protein sequence ID" value="OQO95071.1"/>
    <property type="molecule type" value="Genomic_DNA"/>
</dbReference>
<keyword evidence="2" id="KW-1185">Reference proteome</keyword>
<dbReference type="AlphaFoldDB" id="A0A1V9ADA9"/>
<comment type="caution">
    <text evidence="1">The sequence shown here is derived from an EMBL/GenBank/DDBJ whole genome shotgun (WGS) entry which is preliminary data.</text>
</comment>
<dbReference type="Pfam" id="PF10824">
    <property type="entry name" value="T7SS_ESX_EspC"/>
    <property type="match status" value="1"/>
</dbReference>
<proteinExistence type="predicted"/>
<gene>
    <name evidence="1" type="ORF">B1813_03180</name>
</gene>
<evidence type="ECO:0000313" key="2">
    <source>
        <dbReference type="Proteomes" id="UP000192591"/>
    </source>
</evidence>
<evidence type="ECO:0000313" key="1">
    <source>
        <dbReference type="EMBL" id="OQO95071.1"/>
    </source>
</evidence>
<reference evidence="1 2" key="1">
    <citation type="submission" date="2017-02" db="EMBL/GenBank/DDBJ databases">
        <title>Draft genome of Saccharomonospora sp. 154.</title>
        <authorList>
            <person name="Alonso-Carmona G.S."/>
            <person name="De La Haba R."/>
            <person name="Vera-Gargallo B."/>
            <person name="Sandoval-Trujillo A.H."/>
            <person name="Ramirez-Duran N."/>
            <person name="Ventosa A."/>
        </authorList>
    </citation>
    <scope>NUCLEOTIDE SEQUENCE [LARGE SCALE GENOMIC DNA]</scope>
    <source>
        <strain evidence="1 2">LRS4.154</strain>
    </source>
</reference>
<dbReference type="Proteomes" id="UP000192591">
    <property type="component" value="Unassembled WGS sequence"/>
</dbReference>
<sequence length="116" mass="12142">MAESHQVVPDDVRAHAQTMRGFADRAGTAADAGTHVAGLDAAYGILCQPFGSMVAQPQNRGVEALGTTRDLTSKLADNLDAAAEAYQRYEDSVIEKLNDIAASVDAAATRLPEVNG</sequence>
<dbReference type="GO" id="GO:0009306">
    <property type="term" value="P:protein secretion"/>
    <property type="evidence" value="ECO:0007669"/>
    <property type="project" value="InterPro"/>
</dbReference>
<organism evidence="1 2">
    <name type="scientific">Saccharomonospora piscinae</name>
    <dbReference type="NCBI Taxonomy" id="687388"/>
    <lineage>
        <taxon>Bacteria</taxon>
        <taxon>Bacillati</taxon>
        <taxon>Actinomycetota</taxon>
        <taxon>Actinomycetes</taxon>
        <taxon>Pseudonocardiales</taxon>
        <taxon>Pseudonocardiaceae</taxon>
        <taxon>Saccharomonospora</taxon>
    </lineage>
</organism>